<dbReference type="OrthoDB" id="9778910at2"/>
<dbReference type="CDD" id="cd06261">
    <property type="entry name" value="TM_PBP2"/>
    <property type="match status" value="1"/>
</dbReference>
<dbReference type="InterPro" id="IPR000515">
    <property type="entry name" value="MetI-like"/>
</dbReference>
<keyword evidence="3" id="KW-1003">Cell membrane</keyword>
<accession>A0A1G8ENQ5</accession>
<feature type="transmembrane region" description="Helical" evidence="7">
    <location>
        <begin position="165"/>
        <end position="188"/>
    </location>
</feature>
<dbReference type="PANTHER" id="PTHR43163:SF6">
    <property type="entry name" value="DIPEPTIDE TRANSPORT SYSTEM PERMEASE PROTEIN DPPB-RELATED"/>
    <property type="match status" value="1"/>
</dbReference>
<evidence type="ECO:0000256" key="7">
    <source>
        <dbReference type="RuleBase" id="RU363032"/>
    </source>
</evidence>
<evidence type="ECO:0000313" key="10">
    <source>
        <dbReference type="Proteomes" id="UP000198822"/>
    </source>
</evidence>
<feature type="domain" description="ABC transmembrane type-1" evidence="8">
    <location>
        <begin position="128"/>
        <end position="337"/>
    </location>
</feature>
<keyword evidence="2 7" id="KW-0813">Transport</keyword>
<dbReference type="Pfam" id="PF00528">
    <property type="entry name" value="BPD_transp_1"/>
    <property type="match status" value="1"/>
</dbReference>
<dbReference type="InterPro" id="IPR045621">
    <property type="entry name" value="BPD_transp_1_N"/>
</dbReference>
<feature type="transmembrane region" description="Helical" evidence="7">
    <location>
        <begin position="314"/>
        <end position="337"/>
    </location>
</feature>
<evidence type="ECO:0000256" key="5">
    <source>
        <dbReference type="ARBA" id="ARBA00022989"/>
    </source>
</evidence>
<reference evidence="10" key="1">
    <citation type="submission" date="2016-10" db="EMBL/GenBank/DDBJ databases">
        <authorList>
            <person name="Varghese N."/>
            <person name="Submissions S."/>
        </authorList>
    </citation>
    <scope>NUCLEOTIDE SEQUENCE [LARGE SCALE GENOMIC DNA]</scope>
    <source>
        <strain evidence="10">DSM 22002</strain>
    </source>
</reference>
<evidence type="ECO:0000313" key="9">
    <source>
        <dbReference type="EMBL" id="SDH71482.1"/>
    </source>
</evidence>
<evidence type="ECO:0000256" key="6">
    <source>
        <dbReference type="ARBA" id="ARBA00023136"/>
    </source>
</evidence>
<organism evidence="9 10">
    <name type="scientific">Agrococcus jejuensis</name>
    <dbReference type="NCBI Taxonomy" id="399736"/>
    <lineage>
        <taxon>Bacteria</taxon>
        <taxon>Bacillati</taxon>
        <taxon>Actinomycetota</taxon>
        <taxon>Actinomycetes</taxon>
        <taxon>Micrococcales</taxon>
        <taxon>Microbacteriaceae</taxon>
        <taxon>Agrococcus</taxon>
    </lineage>
</organism>
<protein>
    <submittedName>
        <fullName evidence="9">Peptide/nickel transport system permease protein</fullName>
    </submittedName>
</protein>
<feature type="transmembrane region" description="Helical" evidence="7">
    <location>
        <begin position="283"/>
        <end position="302"/>
    </location>
</feature>
<feature type="transmembrane region" description="Helical" evidence="7">
    <location>
        <begin position="200"/>
        <end position="223"/>
    </location>
</feature>
<gene>
    <name evidence="9" type="ORF">SAMN04489720_2124</name>
</gene>
<sequence length="348" mass="36112">MTTTARLEARPASLLATTAPTRATSVAGLRARRIGVGALQIAGVFVPVFLLGTFLTFALGIVSGLSPAYVQLGESATPEAVAQLEHEWGLDRPFLVQYVDWLGGVLRGDLGTSWYNGQSISELLAGRAVVSLSAAGIALVIGVVVGFALGSLAAKLRGSLLDRGVTAFTTIISTMPPFVVGIALVAVFSVSLGWLPSAGYLPFAAGFGPWLSHLILPALALSFDTIADVARQLRTGLVSAYRDNYVTGALVRGLSPRRVFYGHVLRNGASPAIAILGMKFPNLLGGAVVTEAVFGLAGYGVFASESALRGDVPAVQGVLVIAVVLVVTFNVLVNLVLGRLSPASRRGF</sequence>
<keyword evidence="6 7" id="KW-0472">Membrane</keyword>
<keyword evidence="4 7" id="KW-0812">Transmembrane</keyword>
<keyword evidence="5 7" id="KW-1133">Transmembrane helix</keyword>
<dbReference type="EMBL" id="LT629695">
    <property type="protein sequence ID" value="SDH71482.1"/>
    <property type="molecule type" value="Genomic_DNA"/>
</dbReference>
<name>A0A1G8ENQ5_9MICO</name>
<dbReference type="Pfam" id="PF19300">
    <property type="entry name" value="BPD_transp_1_N"/>
    <property type="match status" value="1"/>
</dbReference>
<comment type="subcellular location">
    <subcellularLocation>
        <location evidence="1 7">Cell membrane</location>
        <topology evidence="1 7">Multi-pass membrane protein</topology>
    </subcellularLocation>
</comment>
<comment type="similarity">
    <text evidence="7">Belongs to the binding-protein-dependent transport system permease family.</text>
</comment>
<evidence type="ECO:0000256" key="2">
    <source>
        <dbReference type="ARBA" id="ARBA00022448"/>
    </source>
</evidence>
<dbReference type="SUPFAM" id="SSF161098">
    <property type="entry name" value="MetI-like"/>
    <property type="match status" value="1"/>
</dbReference>
<dbReference type="AlphaFoldDB" id="A0A1G8ENQ5"/>
<evidence type="ECO:0000259" key="8">
    <source>
        <dbReference type="PROSITE" id="PS50928"/>
    </source>
</evidence>
<evidence type="ECO:0000256" key="1">
    <source>
        <dbReference type="ARBA" id="ARBA00004651"/>
    </source>
</evidence>
<keyword evidence="10" id="KW-1185">Reference proteome</keyword>
<dbReference type="PROSITE" id="PS50928">
    <property type="entry name" value="ABC_TM1"/>
    <property type="match status" value="1"/>
</dbReference>
<dbReference type="STRING" id="399736.SAMN04489720_2124"/>
<dbReference type="InterPro" id="IPR035906">
    <property type="entry name" value="MetI-like_sf"/>
</dbReference>
<dbReference type="PANTHER" id="PTHR43163">
    <property type="entry name" value="DIPEPTIDE TRANSPORT SYSTEM PERMEASE PROTEIN DPPB-RELATED"/>
    <property type="match status" value="1"/>
</dbReference>
<feature type="transmembrane region" description="Helical" evidence="7">
    <location>
        <begin position="128"/>
        <end position="153"/>
    </location>
</feature>
<dbReference type="Gene3D" id="1.10.3720.10">
    <property type="entry name" value="MetI-like"/>
    <property type="match status" value="1"/>
</dbReference>
<dbReference type="GO" id="GO:0005886">
    <property type="term" value="C:plasma membrane"/>
    <property type="evidence" value="ECO:0007669"/>
    <property type="project" value="UniProtKB-SubCell"/>
</dbReference>
<proteinExistence type="inferred from homology"/>
<dbReference type="GO" id="GO:0055085">
    <property type="term" value="P:transmembrane transport"/>
    <property type="evidence" value="ECO:0007669"/>
    <property type="project" value="InterPro"/>
</dbReference>
<evidence type="ECO:0000256" key="3">
    <source>
        <dbReference type="ARBA" id="ARBA00022475"/>
    </source>
</evidence>
<dbReference type="Proteomes" id="UP000198822">
    <property type="component" value="Chromosome I"/>
</dbReference>
<evidence type="ECO:0000256" key="4">
    <source>
        <dbReference type="ARBA" id="ARBA00022692"/>
    </source>
</evidence>
<feature type="transmembrane region" description="Helical" evidence="7">
    <location>
        <begin position="38"/>
        <end position="62"/>
    </location>
</feature>
<dbReference type="RefSeq" id="WP_092504852.1">
    <property type="nucleotide sequence ID" value="NZ_LT629695.1"/>
</dbReference>